<gene>
    <name evidence="2" type="ORF">HanXRQr2_Chr16g0751951</name>
</gene>
<dbReference type="Gramene" id="mRNA:HanXRQr2_Chr16g0751951">
    <property type="protein sequence ID" value="mRNA:HanXRQr2_Chr16g0751951"/>
    <property type="gene ID" value="HanXRQr2_Chr16g0751951"/>
</dbReference>
<feature type="region of interest" description="Disordered" evidence="1">
    <location>
        <begin position="188"/>
        <end position="227"/>
    </location>
</feature>
<keyword evidence="3" id="KW-1185">Reference proteome</keyword>
<sequence length="405" mass="44570">MRVVHIELSCVTVSGEPSVPFFCMFYKLVSDGDWFTFAKQKDSISPPCYSFMPTSTYPKEWKNRFIFVFAAMLPESPPLRDPKAPIEDSVPVLSADEIVQWKRMHENLTRAFAFPEEVLAMGGPSPLFYPPEGLLWEESHLWCLFYAEMMLWGLLQGDYRDIKFMVGDKVNPDMWRVLERKAPGKGRLVSVATGKGEEAPSNEEGSSGEADNSQGSPRAEGSSGDEDEDLEICLAQKRKVNPAVTPKTTILESRSIRQRLRSASGQKAFPVTKAASEIASTGVKGSLSKHLKSSSLISEPLLGSSKAPIMISAAHASSRIKDKAPEISVARVTPDFDVSPLWAIGTSKPTQHEDPFPRSPLAPLFAEALPVPYAPKWKRTPSTVVGTPETARDFLNHVVPPPIGL</sequence>
<dbReference type="AlphaFoldDB" id="A0A9K3DT53"/>
<evidence type="ECO:0000313" key="2">
    <source>
        <dbReference type="EMBL" id="KAF5760308.1"/>
    </source>
</evidence>
<organism evidence="2 3">
    <name type="scientific">Helianthus annuus</name>
    <name type="common">Common sunflower</name>
    <dbReference type="NCBI Taxonomy" id="4232"/>
    <lineage>
        <taxon>Eukaryota</taxon>
        <taxon>Viridiplantae</taxon>
        <taxon>Streptophyta</taxon>
        <taxon>Embryophyta</taxon>
        <taxon>Tracheophyta</taxon>
        <taxon>Spermatophyta</taxon>
        <taxon>Magnoliopsida</taxon>
        <taxon>eudicotyledons</taxon>
        <taxon>Gunneridae</taxon>
        <taxon>Pentapetalae</taxon>
        <taxon>asterids</taxon>
        <taxon>campanulids</taxon>
        <taxon>Asterales</taxon>
        <taxon>Asteraceae</taxon>
        <taxon>Asteroideae</taxon>
        <taxon>Heliantheae alliance</taxon>
        <taxon>Heliantheae</taxon>
        <taxon>Helianthus</taxon>
    </lineage>
</organism>
<dbReference type="Proteomes" id="UP000215914">
    <property type="component" value="Unassembled WGS sequence"/>
</dbReference>
<comment type="caution">
    <text evidence="2">The sequence shown here is derived from an EMBL/GenBank/DDBJ whole genome shotgun (WGS) entry which is preliminary data.</text>
</comment>
<dbReference type="EMBL" id="MNCJ02000331">
    <property type="protein sequence ID" value="KAF5760308.1"/>
    <property type="molecule type" value="Genomic_DNA"/>
</dbReference>
<evidence type="ECO:0000313" key="3">
    <source>
        <dbReference type="Proteomes" id="UP000215914"/>
    </source>
</evidence>
<name>A0A9K3DT53_HELAN</name>
<evidence type="ECO:0000256" key="1">
    <source>
        <dbReference type="SAM" id="MobiDB-lite"/>
    </source>
</evidence>
<accession>A0A9K3DT53</accession>
<reference evidence="2" key="2">
    <citation type="submission" date="2020-06" db="EMBL/GenBank/DDBJ databases">
        <title>Helianthus annuus Genome sequencing and assembly Release 2.</title>
        <authorList>
            <person name="Gouzy J."/>
            <person name="Langlade N."/>
            <person name="Munos S."/>
        </authorList>
    </citation>
    <scope>NUCLEOTIDE SEQUENCE</scope>
    <source>
        <tissue evidence="2">Leaves</tissue>
    </source>
</reference>
<proteinExistence type="predicted"/>
<feature type="compositionally biased region" description="Polar residues" evidence="1">
    <location>
        <begin position="203"/>
        <end position="216"/>
    </location>
</feature>
<protein>
    <submittedName>
        <fullName evidence="2">Uncharacterized protein</fullName>
    </submittedName>
</protein>
<reference evidence="2" key="1">
    <citation type="journal article" date="2017" name="Nature">
        <title>The sunflower genome provides insights into oil metabolism, flowering and Asterid evolution.</title>
        <authorList>
            <person name="Badouin H."/>
            <person name="Gouzy J."/>
            <person name="Grassa C.J."/>
            <person name="Murat F."/>
            <person name="Staton S.E."/>
            <person name="Cottret L."/>
            <person name="Lelandais-Briere C."/>
            <person name="Owens G.L."/>
            <person name="Carrere S."/>
            <person name="Mayjonade B."/>
            <person name="Legrand L."/>
            <person name="Gill N."/>
            <person name="Kane N.C."/>
            <person name="Bowers J.E."/>
            <person name="Hubner S."/>
            <person name="Bellec A."/>
            <person name="Berard A."/>
            <person name="Berges H."/>
            <person name="Blanchet N."/>
            <person name="Boniface M.C."/>
            <person name="Brunel D."/>
            <person name="Catrice O."/>
            <person name="Chaidir N."/>
            <person name="Claudel C."/>
            <person name="Donnadieu C."/>
            <person name="Faraut T."/>
            <person name="Fievet G."/>
            <person name="Helmstetter N."/>
            <person name="King M."/>
            <person name="Knapp S.J."/>
            <person name="Lai Z."/>
            <person name="Le Paslier M.C."/>
            <person name="Lippi Y."/>
            <person name="Lorenzon L."/>
            <person name="Mandel J.R."/>
            <person name="Marage G."/>
            <person name="Marchand G."/>
            <person name="Marquand E."/>
            <person name="Bret-Mestries E."/>
            <person name="Morien E."/>
            <person name="Nambeesan S."/>
            <person name="Nguyen T."/>
            <person name="Pegot-Espagnet P."/>
            <person name="Pouilly N."/>
            <person name="Raftis F."/>
            <person name="Sallet E."/>
            <person name="Schiex T."/>
            <person name="Thomas J."/>
            <person name="Vandecasteele C."/>
            <person name="Vares D."/>
            <person name="Vear F."/>
            <person name="Vautrin S."/>
            <person name="Crespi M."/>
            <person name="Mangin B."/>
            <person name="Burke J.M."/>
            <person name="Salse J."/>
            <person name="Munos S."/>
            <person name="Vincourt P."/>
            <person name="Rieseberg L.H."/>
            <person name="Langlade N.B."/>
        </authorList>
    </citation>
    <scope>NUCLEOTIDE SEQUENCE</scope>
    <source>
        <tissue evidence="2">Leaves</tissue>
    </source>
</reference>